<keyword evidence="2" id="KW-1185">Reference proteome</keyword>
<dbReference type="RefSeq" id="WP_211299955.1">
    <property type="nucleotide sequence ID" value="NZ_PYGF01000010.1"/>
</dbReference>
<sequence>MATVKDYLIVQQEGNRKVKRRIEYYNLDVIISVGYRVKSKQGTQFRIWATNVFRDYLLKGYALNQRIDRIENNYETLSKEVKEISLQLKTQEFPNQGIFFDGQIFDAYVFISNLIKKAKNEIKLIDNYIDESTLTHLSKKSKNAKVLLLSKSIPKTLALDVKKANEQFGDFEIKELSRSHDRFLIIDRKELYHIGASLKDSGKRWFAFSKLDGNILEMMLKQIKKEVAI</sequence>
<dbReference type="PANTHER" id="PTHR35810">
    <property type="entry name" value="CYTOPLASMIC PROTEIN-RELATED"/>
    <property type="match status" value="1"/>
</dbReference>
<comment type="caution">
    <text evidence="1">The sequence shown here is derived from an EMBL/GenBank/DDBJ whole genome shotgun (WGS) entry which is preliminary data.</text>
</comment>
<evidence type="ECO:0000313" key="1">
    <source>
        <dbReference type="EMBL" id="PSL02229.1"/>
    </source>
</evidence>
<dbReference type="Proteomes" id="UP000240708">
    <property type="component" value="Unassembled WGS sequence"/>
</dbReference>
<accession>A0A2P8DYB9</accession>
<proteinExistence type="predicted"/>
<dbReference type="EMBL" id="PYGF01000010">
    <property type="protein sequence ID" value="PSL02229.1"/>
    <property type="molecule type" value="Genomic_DNA"/>
</dbReference>
<dbReference type="PANTHER" id="PTHR35810:SF1">
    <property type="entry name" value="CYTOPLASMIC PROTEIN"/>
    <property type="match status" value="1"/>
</dbReference>
<protein>
    <submittedName>
        <fullName evidence="1">Virulence RhuM family protein</fullName>
    </submittedName>
</protein>
<dbReference type="InterPro" id="IPR011204">
    <property type="entry name" value="Virulence_RhuM-like"/>
</dbReference>
<organism evidence="1 2">
    <name type="scientific">Cecembia rubra</name>
    <dbReference type="NCBI Taxonomy" id="1485585"/>
    <lineage>
        <taxon>Bacteria</taxon>
        <taxon>Pseudomonadati</taxon>
        <taxon>Bacteroidota</taxon>
        <taxon>Cytophagia</taxon>
        <taxon>Cytophagales</taxon>
        <taxon>Cyclobacteriaceae</taxon>
        <taxon>Cecembia</taxon>
    </lineage>
</organism>
<reference evidence="1 2" key="1">
    <citation type="submission" date="2018-03" db="EMBL/GenBank/DDBJ databases">
        <title>Genomic Encyclopedia of Archaeal and Bacterial Type Strains, Phase II (KMG-II): from individual species to whole genera.</title>
        <authorList>
            <person name="Goeker M."/>
        </authorList>
    </citation>
    <scope>NUCLEOTIDE SEQUENCE [LARGE SCALE GENOMIC DNA]</scope>
    <source>
        <strain evidence="1 2">DSM 28057</strain>
    </source>
</reference>
<dbReference type="Pfam" id="PF13310">
    <property type="entry name" value="Virulence_RhuM"/>
    <property type="match status" value="1"/>
</dbReference>
<evidence type="ECO:0000313" key="2">
    <source>
        <dbReference type="Proteomes" id="UP000240708"/>
    </source>
</evidence>
<name>A0A2P8DYB9_9BACT</name>
<dbReference type="AlphaFoldDB" id="A0A2P8DYB9"/>
<gene>
    <name evidence="1" type="ORF">CLV48_11011</name>
</gene>